<comment type="caution">
    <text evidence="4">The sequence shown here is derived from an EMBL/GenBank/DDBJ whole genome shotgun (WGS) entry which is preliminary data.</text>
</comment>
<dbReference type="InterPro" id="IPR052065">
    <property type="entry name" value="Compl_asym_regulator"/>
</dbReference>
<evidence type="ECO:0000256" key="1">
    <source>
        <dbReference type="ARBA" id="ARBA00022737"/>
    </source>
</evidence>
<dbReference type="InterPro" id="IPR000884">
    <property type="entry name" value="TSP1_rpt"/>
</dbReference>
<dbReference type="PANTHER" id="PTHR22906:SF21">
    <property type="entry name" value="SEMA DOMAIN-CONTAINING PROTEIN"/>
    <property type="match status" value="1"/>
</dbReference>
<gene>
    <name evidence="4" type="ORF">QR680_004701</name>
</gene>
<evidence type="ECO:0008006" key="6">
    <source>
        <dbReference type="Google" id="ProtNLM"/>
    </source>
</evidence>
<reference evidence="4" key="1">
    <citation type="submission" date="2023-06" db="EMBL/GenBank/DDBJ databases">
        <title>Genomic analysis of the entomopathogenic nematode Steinernema hermaphroditum.</title>
        <authorList>
            <person name="Schwarz E.M."/>
            <person name="Heppert J.K."/>
            <person name="Baniya A."/>
            <person name="Schwartz H.T."/>
            <person name="Tan C.-H."/>
            <person name="Antoshechkin I."/>
            <person name="Sternberg P.W."/>
            <person name="Goodrich-Blair H."/>
            <person name="Dillman A.R."/>
        </authorList>
    </citation>
    <scope>NUCLEOTIDE SEQUENCE</scope>
    <source>
        <strain evidence="4">PS9179</strain>
        <tissue evidence="4">Whole animal</tissue>
    </source>
</reference>
<dbReference type="EMBL" id="JAUCMV010000003">
    <property type="protein sequence ID" value="KAK0409701.1"/>
    <property type="molecule type" value="Genomic_DNA"/>
</dbReference>
<proteinExistence type="predicted"/>
<keyword evidence="2" id="KW-1015">Disulfide bond</keyword>
<evidence type="ECO:0000313" key="4">
    <source>
        <dbReference type="EMBL" id="KAK0409701.1"/>
    </source>
</evidence>
<evidence type="ECO:0000256" key="3">
    <source>
        <dbReference type="SAM" id="SignalP"/>
    </source>
</evidence>
<dbReference type="SMART" id="SM00209">
    <property type="entry name" value="TSP1"/>
    <property type="match status" value="5"/>
</dbReference>
<dbReference type="PANTHER" id="PTHR22906">
    <property type="entry name" value="PROPERDIN"/>
    <property type="match status" value="1"/>
</dbReference>
<protein>
    <recommendedName>
        <fullName evidence="6">ShKT domain-containing protein</fullName>
    </recommendedName>
</protein>
<evidence type="ECO:0000313" key="5">
    <source>
        <dbReference type="Proteomes" id="UP001175271"/>
    </source>
</evidence>
<feature type="chain" id="PRO_5041385538" description="ShKT domain-containing protein" evidence="3">
    <location>
        <begin position="18"/>
        <end position="388"/>
    </location>
</feature>
<name>A0AA39HPJ0_9BILA</name>
<sequence length="388" mass="41941">MLLQAALLLSFCSVAASAEAVAVGCASTWTTWGNWSPCPTEYSEAVYKIRYRECYVPQGCTTIISPGCAGQNVEQIACPPSIPGPIPAKPVENVCISLWTEWQPWSECPPPSQGPAASKHRERYCLPFPTGCTSKGPLICTGNNVEFSPCVIPTTTAVPTTTTTTAPPVPCQHEGAWGEWLAWSTCPTDPEKVKHFIQMRERKCTLQPKGCAGSFTPYCAGDNIEQRQCITAGCNPVGEWGAWGGWSDCPEEPESEEENVQIRKRACENRPKYCVPNPMIAPQCPGGSASELKACPAPTPEPEDCDGKGWTEWGAWSACTASCGNCGLTKRIRYCPSFVPSEVVCGCSRSLEHQIVPCQPNVCFHPAPPCCRGHVPTGKGPYFMCIQP</sequence>
<dbReference type="InterPro" id="IPR036383">
    <property type="entry name" value="TSP1_rpt_sf"/>
</dbReference>
<dbReference type="Proteomes" id="UP001175271">
    <property type="component" value="Unassembled WGS sequence"/>
</dbReference>
<accession>A0AA39HPJ0</accession>
<evidence type="ECO:0000256" key="2">
    <source>
        <dbReference type="ARBA" id="ARBA00023157"/>
    </source>
</evidence>
<dbReference type="PROSITE" id="PS50092">
    <property type="entry name" value="TSP1"/>
    <property type="match status" value="2"/>
</dbReference>
<dbReference type="AlphaFoldDB" id="A0AA39HPJ0"/>
<keyword evidence="5" id="KW-1185">Reference proteome</keyword>
<keyword evidence="1" id="KW-0677">Repeat</keyword>
<feature type="signal peptide" evidence="3">
    <location>
        <begin position="1"/>
        <end position="17"/>
    </location>
</feature>
<organism evidence="4 5">
    <name type="scientific">Steinernema hermaphroditum</name>
    <dbReference type="NCBI Taxonomy" id="289476"/>
    <lineage>
        <taxon>Eukaryota</taxon>
        <taxon>Metazoa</taxon>
        <taxon>Ecdysozoa</taxon>
        <taxon>Nematoda</taxon>
        <taxon>Chromadorea</taxon>
        <taxon>Rhabditida</taxon>
        <taxon>Tylenchina</taxon>
        <taxon>Panagrolaimomorpha</taxon>
        <taxon>Strongyloidoidea</taxon>
        <taxon>Steinernematidae</taxon>
        <taxon>Steinernema</taxon>
    </lineage>
</organism>
<dbReference type="Gene3D" id="2.20.100.10">
    <property type="entry name" value="Thrombospondin type-1 (TSP1) repeat"/>
    <property type="match status" value="2"/>
</dbReference>
<keyword evidence="3" id="KW-0732">Signal</keyword>
<dbReference type="SUPFAM" id="SSF82895">
    <property type="entry name" value="TSP-1 type 1 repeat"/>
    <property type="match status" value="1"/>
</dbReference>